<dbReference type="PROSITE" id="PS00973">
    <property type="entry name" value="USP_2"/>
    <property type="match status" value="1"/>
</dbReference>
<dbReference type="PANTHER" id="PTHR24006">
    <property type="entry name" value="UBIQUITIN CARBOXYL-TERMINAL HYDROLASE"/>
    <property type="match status" value="1"/>
</dbReference>
<comment type="similarity">
    <text evidence="1">Belongs to the peptidase C19 family.</text>
</comment>
<dbReference type="Pfam" id="PF00443">
    <property type="entry name" value="UCH"/>
    <property type="match status" value="1"/>
</dbReference>
<dbReference type="AlphaFoldDB" id="D7KPU9"/>
<dbReference type="InterPro" id="IPR018200">
    <property type="entry name" value="USP_CS"/>
</dbReference>
<dbReference type="Proteomes" id="UP000008694">
    <property type="component" value="Unassembled WGS sequence"/>
</dbReference>
<evidence type="ECO:0000256" key="1">
    <source>
        <dbReference type="ARBA" id="ARBA00009085"/>
    </source>
</evidence>
<sequence length="137" mass="15425">MGYIVASYKMRGSLILLAEEGTGAPEHYTLYGVIVHVGELISSGHYYYYVRTSSAWYCLDDYRVFKVSEKAVLDAKAYIMLYALDRQETSNGAEMSQINTADDAEREKCEAGVGKATGKPLGERLQWIQGYHEEFES</sequence>
<dbReference type="InterPro" id="IPR001394">
    <property type="entry name" value="Peptidase_C19_UCH"/>
</dbReference>
<dbReference type="STRING" id="81972.D7KPU9"/>
<dbReference type="GO" id="GO:0004843">
    <property type="term" value="F:cysteine-type deubiquitinase activity"/>
    <property type="evidence" value="ECO:0007669"/>
    <property type="project" value="InterPro"/>
</dbReference>
<evidence type="ECO:0000313" key="4">
    <source>
        <dbReference type="Proteomes" id="UP000008694"/>
    </source>
</evidence>
<evidence type="ECO:0000313" key="3">
    <source>
        <dbReference type="EMBL" id="EFH70282.1"/>
    </source>
</evidence>
<reference evidence="4" key="1">
    <citation type="journal article" date="2011" name="Nat. Genet.">
        <title>The Arabidopsis lyrata genome sequence and the basis of rapid genome size change.</title>
        <authorList>
            <person name="Hu T.T."/>
            <person name="Pattyn P."/>
            <person name="Bakker E.G."/>
            <person name="Cao J."/>
            <person name="Cheng J.-F."/>
            <person name="Clark R.M."/>
            <person name="Fahlgren N."/>
            <person name="Fawcett J.A."/>
            <person name="Grimwood J."/>
            <person name="Gundlach H."/>
            <person name="Haberer G."/>
            <person name="Hollister J.D."/>
            <person name="Ossowski S."/>
            <person name="Ottilar R.P."/>
            <person name="Salamov A.A."/>
            <person name="Schneeberger K."/>
            <person name="Spannagl M."/>
            <person name="Wang X."/>
            <person name="Yang L."/>
            <person name="Nasrallah M.E."/>
            <person name="Bergelson J."/>
            <person name="Carrington J.C."/>
            <person name="Gaut B.S."/>
            <person name="Schmutz J."/>
            <person name="Mayer K.F.X."/>
            <person name="Van de Peer Y."/>
            <person name="Grigoriev I.V."/>
            <person name="Nordborg M."/>
            <person name="Weigel D."/>
            <person name="Guo Y.-L."/>
        </authorList>
    </citation>
    <scope>NUCLEOTIDE SEQUENCE [LARGE SCALE GENOMIC DNA]</scope>
    <source>
        <strain evidence="4">cv. MN47</strain>
    </source>
</reference>
<name>D7KPU9_ARALL</name>
<protein>
    <submittedName>
        <fullName evidence="3">Predicted protein</fullName>
    </submittedName>
</protein>
<gene>
    <name evidence="3" type="ORF">ARALYDRAFT_891463</name>
</gene>
<dbReference type="EMBL" id="GL348713">
    <property type="protein sequence ID" value="EFH70282.1"/>
    <property type="molecule type" value="Genomic_DNA"/>
</dbReference>
<dbReference type="SUPFAM" id="SSF54001">
    <property type="entry name" value="Cysteine proteinases"/>
    <property type="match status" value="1"/>
</dbReference>
<dbReference type="GO" id="GO:0005829">
    <property type="term" value="C:cytosol"/>
    <property type="evidence" value="ECO:0007669"/>
    <property type="project" value="TreeGrafter"/>
</dbReference>
<dbReference type="Gramene" id="scaffold_104257.1">
    <property type="protein sequence ID" value="scaffold_104257.1"/>
    <property type="gene ID" value="scaffold_104257.1"/>
</dbReference>
<dbReference type="InterPro" id="IPR038765">
    <property type="entry name" value="Papain-like_cys_pep_sf"/>
</dbReference>
<dbReference type="Gene3D" id="3.90.70.10">
    <property type="entry name" value="Cysteine proteinases"/>
    <property type="match status" value="1"/>
</dbReference>
<dbReference type="GO" id="GO:0005634">
    <property type="term" value="C:nucleus"/>
    <property type="evidence" value="ECO:0007669"/>
    <property type="project" value="TreeGrafter"/>
</dbReference>
<dbReference type="GO" id="GO:0016579">
    <property type="term" value="P:protein deubiquitination"/>
    <property type="evidence" value="ECO:0007669"/>
    <property type="project" value="InterPro"/>
</dbReference>
<dbReference type="InterPro" id="IPR050164">
    <property type="entry name" value="Peptidase_C19"/>
</dbReference>
<accession>D7KPU9</accession>
<feature type="domain" description="USP" evidence="2">
    <location>
        <begin position="1"/>
        <end position="85"/>
    </location>
</feature>
<keyword evidence="4" id="KW-1185">Reference proteome</keyword>
<dbReference type="HOGENOM" id="CLU_1867912_0_0_1"/>
<organism evidence="4">
    <name type="scientific">Arabidopsis lyrata subsp. lyrata</name>
    <name type="common">Lyre-leaved rock-cress</name>
    <dbReference type="NCBI Taxonomy" id="81972"/>
    <lineage>
        <taxon>Eukaryota</taxon>
        <taxon>Viridiplantae</taxon>
        <taxon>Streptophyta</taxon>
        <taxon>Embryophyta</taxon>
        <taxon>Tracheophyta</taxon>
        <taxon>Spermatophyta</taxon>
        <taxon>Magnoliopsida</taxon>
        <taxon>eudicotyledons</taxon>
        <taxon>Gunneridae</taxon>
        <taxon>Pentapetalae</taxon>
        <taxon>rosids</taxon>
        <taxon>malvids</taxon>
        <taxon>Brassicales</taxon>
        <taxon>Brassicaceae</taxon>
        <taxon>Camelineae</taxon>
        <taxon>Arabidopsis</taxon>
    </lineage>
</organism>
<dbReference type="eggNOG" id="KOG1865">
    <property type="taxonomic scope" value="Eukaryota"/>
</dbReference>
<dbReference type="InterPro" id="IPR028889">
    <property type="entry name" value="USP"/>
</dbReference>
<dbReference type="PANTHER" id="PTHR24006:SF663">
    <property type="entry name" value="UBIQUITIN CARBOXYL-TERMINAL HYDROLASE 23"/>
    <property type="match status" value="1"/>
</dbReference>
<evidence type="ECO:0000259" key="2">
    <source>
        <dbReference type="PROSITE" id="PS50235"/>
    </source>
</evidence>
<dbReference type="PROSITE" id="PS50235">
    <property type="entry name" value="USP_3"/>
    <property type="match status" value="1"/>
</dbReference>
<proteinExistence type="inferred from homology"/>